<keyword evidence="3" id="KW-0862">Zinc</keyword>
<feature type="compositionally biased region" description="Polar residues" evidence="5">
    <location>
        <begin position="41"/>
        <end position="55"/>
    </location>
</feature>
<dbReference type="Proteomes" id="UP001341840">
    <property type="component" value="Unassembled WGS sequence"/>
</dbReference>
<dbReference type="PANTHER" id="PTHR34396:SF27">
    <property type="entry name" value="OS08G0208700 PROTEIN"/>
    <property type="match status" value="1"/>
</dbReference>
<dbReference type="InterPro" id="IPR053031">
    <property type="entry name" value="Cuticle_assoc_protein"/>
</dbReference>
<dbReference type="PROSITE" id="PS50808">
    <property type="entry name" value="ZF_BED"/>
    <property type="match status" value="1"/>
</dbReference>
<proteinExistence type="predicted"/>
<dbReference type="InterPro" id="IPR036236">
    <property type="entry name" value="Znf_C2H2_sf"/>
</dbReference>
<dbReference type="SUPFAM" id="SSF57667">
    <property type="entry name" value="beta-beta-alpha zinc fingers"/>
    <property type="match status" value="1"/>
</dbReference>
<dbReference type="PANTHER" id="PTHR34396">
    <property type="entry name" value="OS03G0264950 PROTEIN-RELATED"/>
    <property type="match status" value="1"/>
</dbReference>
<keyword evidence="8" id="KW-1185">Reference proteome</keyword>
<protein>
    <recommendedName>
        <fullName evidence="6">BED-type domain-containing protein</fullName>
    </recommendedName>
</protein>
<dbReference type="InterPro" id="IPR003656">
    <property type="entry name" value="Znf_BED"/>
</dbReference>
<name>A0ABU6X649_9FABA</name>
<dbReference type="Pfam" id="PF02892">
    <property type="entry name" value="zf-BED"/>
    <property type="match status" value="1"/>
</dbReference>
<keyword evidence="1" id="KW-0479">Metal-binding</keyword>
<evidence type="ECO:0000256" key="2">
    <source>
        <dbReference type="ARBA" id="ARBA00022771"/>
    </source>
</evidence>
<evidence type="ECO:0000256" key="1">
    <source>
        <dbReference type="ARBA" id="ARBA00022723"/>
    </source>
</evidence>
<feature type="domain" description="BED-type" evidence="6">
    <location>
        <begin position="63"/>
        <end position="120"/>
    </location>
</feature>
<dbReference type="SMART" id="SM00614">
    <property type="entry name" value="ZnF_BED"/>
    <property type="match status" value="1"/>
</dbReference>
<organism evidence="7 8">
    <name type="scientific">Stylosanthes scabra</name>
    <dbReference type="NCBI Taxonomy" id="79078"/>
    <lineage>
        <taxon>Eukaryota</taxon>
        <taxon>Viridiplantae</taxon>
        <taxon>Streptophyta</taxon>
        <taxon>Embryophyta</taxon>
        <taxon>Tracheophyta</taxon>
        <taxon>Spermatophyta</taxon>
        <taxon>Magnoliopsida</taxon>
        <taxon>eudicotyledons</taxon>
        <taxon>Gunneridae</taxon>
        <taxon>Pentapetalae</taxon>
        <taxon>rosids</taxon>
        <taxon>fabids</taxon>
        <taxon>Fabales</taxon>
        <taxon>Fabaceae</taxon>
        <taxon>Papilionoideae</taxon>
        <taxon>50 kb inversion clade</taxon>
        <taxon>dalbergioids sensu lato</taxon>
        <taxon>Dalbergieae</taxon>
        <taxon>Pterocarpus clade</taxon>
        <taxon>Stylosanthes</taxon>
    </lineage>
</organism>
<reference evidence="7 8" key="1">
    <citation type="journal article" date="2023" name="Plants (Basel)">
        <title>Bridging the Gap: Combining Genomics and Transcriptomics Approaches to Understand Stylosanthes scabra, an Orphan Legume from the Brazilian Caatinga.</title>
        <authorList>
            <person name="Ferreira-Neto J.R.C."/>
            <person name="da Silva M.D."/>
            <person name="Binneck E."/>
            <person name="de Melo N.F."/>
            <person name="da Silva R.H."/>
            <person name="de Melo A.L.T.M."/>
            <person name="Pandolfi V."/>
            <person name="Bustamante F.O."/>
            <person name="Brasileiro-Vidal A.C."/>
            <person name="Benko-Iseppon A.M."/>
        </authorList>
    </citation>
    <scope>NUCLEOTIDE SEQUENCE [LARGE SCALE GENOMIC DNA]</scope>
    <source>
        <tissue evidence="7">Leaves</tissue>
    </source>
</reference>
<gene>
    <name evidence="7" type="ORF">PIB30_006918</name>
</gene>
<dbReference type="EMBL" id="JASCZI010211463">
    <property type="protein sequence ID" value="MED6192093.1"/>
    <property type="molecule type" value="Genomic_DNA"/>
</dbReference>
<evidence type="ECO:0000313" key="7">
    <source>
        <dbReference type="EMBL" id="MED6192093.1"/>
    </source>
</evidence>
<feature type="compositionally biased region" description="Polar residues" evidence="5">
    <location>
        <begin position="111"/>
        <end position="120"/>
    </location>
</feature>
<evidence type="ECO:0000256" key="3">
    <source>
        <dbReference type="ARBA" id="ARBA00022833"/>
    </source>
</evidence>
<sequence length="120" mass="13086">MAGSTPHSGSISEMGSVPTPQTHSVATSTPTEATREGELVSTPSASLQTDAQPSQVGKKKANRPPSIVWEHFTKNEDETKAKCKHCRKELQCHSRRDGTSNLKKHIGTCKKNPQNHVDKK</sequence>
<feature type="region of interest" description="Disordered" evidence="5">
    <location>
        <begin position="1"/>
        <end position="67"/>
    </location>
</feature>
<evidence type="ECO:0000259" key="6">
    <source>
        <dbReference type="PROSITE" id="PS50808"/>
    </source>
</evidence>
<evidence type="ECO:0000313" key="8">
    <source>
        <dbReference type="Proteomes" id="UP001341840"/>
    </source>
</evidence>
<feature type="region of interest" description="Disordered" evidence="5">
    <location>
        <begin position="96"/>
        <end position="120"/>
    </location>
</feature>
<evidence type="ECO:0000256" key="4">
    <source>
        <dbReference type="PROSITE-ProRule" id="PRU00027"/>
    </source>
</evidence>
<feature type="compositionally biased region" description="Polar residues" evidence="5">
    <location>
        <begin position="1"/>
        <end position="32"/>
    </location>
</feature>
<keyword evidence="2 4" id="KW-0863">Zinc-finger</keyword>
<evidence type="ECO:0000256" key="5">
    <source>
        <dbReference type="SAM" id="MobiDB-lite"/>
    </source>
</evidence>
<comment type="caution">
    <text evidence="7">The sequence shown here is derived from an EMBL/GenBank/DDBJ whole genome shotgun (WGS) entry which is preliminary data.</text>
</comment>
<accession>A0ABU6X649</accession>